<dbReference type="InterPro" id="IPR006447">
    <property type="entry name" value="Myb_dom_plants"/>
</dbReference>
<reference evidence="9" key="1">
    <citation type="journal article" date="2013" name="Proc. Natl. Acad. Sci. U.S.A.">
        <title>Genome structure and metabolic features in the red seaweed Chondrus crispus shed light on evolution of the Archaeplastida.</title>
        <authorList>
            <person name="Collen J."/>
            <person name="Porcel B."/>
            <person name="Carre W."/>
            <person name="Ball S.G."/>
            <person name="Chaparro C."/>
            <person name="Tonon T."/>
            <person name="Barbeyron T."/>
            <person name="Michel G."/>
            <person name="Noel B."/>
            <person name="Valentin K."/>
            <person name="Elias M."/>
            <person name="Artiguenave F."/>
            <person name="Arun A."/>
            <person name="Aury J.M."/>
            <person name="Barbosa-Neto J.F."/>
            <person name="Bothwell J.H."/>
            <person name="Bouget F.Y."/>
            <person name="Brillet L."/>
            <person name="Cabello-Hurtado F."/>
            <person name="Capella-Gutierrez S."/>
            <person name="Charrier B."/>
            <person name="Cladiere L."/>
            <person name="Cock J.M."/>
            <person name="Coelho S.M."/>
            <person name="Colleoni C."/>
            <person name="Czjzek M."/>
            <person name="Da Silva C."/>
            <person name="Delage L."/>
            <person name="Denoeud F."/>
            <person name="Deschamps P."/>
            <person name="Dittami S.M."/>
            <person name="Gabaldon T."/>
            <person name="Gachon C.M."/>
            <person name="Groisillier A."/>
            <person name="Herve C."/>
            <person name="Jabbari K."/>
            <person name="Katinka M."/>
            <person name="Kloareg B."/>
            <person name="Kowalczyk N."/>
            <person name="Labadie K."/>
            <person name="Leblanc C."/>
            <person name="Lopez P.J."/>
            <person name="McLachlan D.H."/>
            <person name="Meslet-Cladiere L."/>
            <person name="Moustafa A."/>
            <person name="Nehr Z."/>
            <person name="Nyvall Collen P."/>
            <person name="Panaud O."/>
            <person name="Partensky F."/>
            <person name="Poulain J."/>
            <person name="Rensing S.A."/>
            <person name="Rousvoal S."/>
            <person name="Samson G."/>
            <person name="Symeonidi A."/>
            <person name="Weissenbach J."/>
            <person name="Zambounis A."/>
            <person name="Wincker P."/>
            <person name="Boyen C."/>
        </authorList>
    </citation>
    <scope>NUCLEOTIDE SEQUENCE [LARGE SCALE GENOMIC DNA]</scope>
    <source>
        <strain evidence="9">cv. Stackhouse</strain>
    </source>
</reference>
<organism evidence="8 9">
    <name type="scientific">Chondrus crispus</name>
    <name type="common">Carrageen Irish moss</name>
    <name type="synonym">Polymorpha crispa</name>
    <dbReference type="NCBI Taxonomy" id="2769"/>
    <lineage>
        <taxon>Eukaryota</taxon>
        <taxon>Rhodophyta</taxon>
        <taxon>Florideophyceae</taxon>
        <taxon>Rhodymeniophycidae</taxon>
        <taxon>Gigartinales</taxon>
        <taxon>Gigartinaceae</taxon>
        <taxon>Chondrus</taxon>
    </lineage>
</organism>
<dbReference type="PROSITE" id="PS50090">
    <property type="entry name" value="MYB_LIKE"/>
    <property type="match status" value="1"/>
</dbReference>
<dbReference type="GO" id="GO:0003677">
    <property type="term" value="F:DNA binding"/>
    <property type="evidence" value="ECO:0007669"/>
    <property type="project" value="InterPro"/>
</dbReference>
<feature type="domain" description="SANT" evidence="6">
    <location>
        <begin position="439"/>
        <end position="491"/>
    </location>
</feature>
<name>R7QM55_CHOCR</name>
<evidence type="ECO:0000256" key="3">
    <source>
        <dbReference type="ARBA" id="ARBA00023242"/>
    </source>
</evidence>
<dbReference type="AlphaFoldDB" id="R7QM55"/>
<evidence type="ECO:0000259" key="7">
    <source>
        <dbReference type="PROSITE" id="PS51294"/>
    </source>
</evidence>
<dbReference type="KEGG" id="ccp:CHC_T00006666001"/>
<feature type="compositionally biased region" description="Low complexity" evidence="4">
    <location>
        <begin position="212"/>
        <end position="228"/>
    </location>
</feature>
<protein>
    <submittedName>
        <fullName evidence="8">Uncharacterized protein</fullName>
    </submittedName>
</protein>
<feature type="domain" description="Myb-like" evidence="5">
    <location>
        <begin position="436"/>
        <end position="487"/>
    </location>
</feature>
<evidence type="ECO:0000259" key="6">
    <source>
        <dbReference type="PROSITE" id="PS51293"/>
    </source>
</evidence>
<feature type="region of interest" description="Disordered" evidence="4">
    <location>
        <begin position="394"/>
        <end position="441"/>
    </location>
</feature>
<dbReference type="InterPro" id="IPR001005">
    <property type="entry name" value="SANT/Myb"/>
</dbReference>
<feature type="compositionally biased region" description="Polar residues" evidence="4">
    <location>
        <begin position="410"/>
        <end position="428"/>
    </location>
</feature>
<evidence type="ECO:0000313" key="8">
    <source>
        <dbReference type="EMBL" id="CDF39582.1"/>
    </source>
</evidence>
<dbReference type="EMBL" id="HG002054">
    <property type="protein sequence ID" value="CDF39582.1"/>
    <property type="molecule type" value="Genomic_DNA"/>
</dbReference>
<gene>
    <name evidence="8" type="ORF">CHC_T00006666001</name>
</gene>
<dbReference type="PROSITE" id="PS51293">
    <property type="entry name" value="SANT"/>
    <property type="match status" value="1"/>
</dbReference>
<dbReference type="InterPro" id="IPR017884">
    <property type="entry name" value="SANT_dom"/>
</dbReference>
<dbReference type="SMART" id="SM00717">
    <property type="entry name" value="SANT"/>
    <property type="match status" value="1"/>
</dbReference>
<feature type="region of interest" description="Disordered" evidence="4">
    <location>
        <begin position="205"/>
        <end position="300"/>
    </location>
</feature>
<feature type="compositionally biased region" description="Polar residues" evidence="4">
    <location>
        <begin position="738"/>
        <end position="750"/>
    </location>
</feature>
<dbReference type="Pfam" id="PF00249">
    <property type="entry name" value="Myb_DNA-binding"/>
    <property type="match status" value="1"/>
</dbReference>
<evidence type="ECO:0000256" key="1">
    <source>
        <dbReference type="ARBA" id="ARBA00023015"/>
    </source>
</evidence>
<dbReference type="Gramene" id="CDF39582">
    <property type="protein sequence ID" value="CDF39582"/>
    <property type="gene ID" value="CHC_T00006666001"/>
</dbReference>
<sequence length="903" mass="96401">MSKPPPTHPPQPHSHQPSHFPLHQPSYAYPTSAPYPSFPPPSSSSASYHTSHTLLAQSHPLPSSVQKLSPTIPTSTRQTSAPHLQSQPQPVALPPNPTRQVPAARHRNLTQQQSFSPAFNSSALNAPVSSSAQHVYASPPTSLLSRNVTPGHPQPALSKSISSHDPSSAGLQHSPVLNRQAAAQQPPQQNVFRNDNFFSTLPQRQKNLASRQPQQPSPQQQQHLQTQPPQHPSHNADIKVSNRNLPFPVDRLSPHAEPFQNSKSLPFPISHHPLPTSPAGLSPSNTRPPNPGPSSTALPVLSQRSTLPPTLAAASNVTQSHPSTRGLLYDISKLHAAQCTIIGGKVYNDKGHSICGVLNQHDKPCKRIGKCPFHGVSQPVSAQNSCHGYVDELGTAPAPANDDNGLPGSGNASGDPNGTGVSVTSNPDTGPKGIPKKQQYKHGWSKEEHYLFLRGLQMHDRGSWKQISNVVQSRNATQVQSHAQKYFLRQKQNNKNKRSIHDLTMDSPEMQELEKRYRNGDFRSVVPPVGLSEGLYDPSTGDGGAGRVRDDHAAGLGQGISGANQGITAFAQSNTVGHNMMADGNLPRFGQAGGVAMPRLGQGQPVSATTLGSSVSSGVHIPQLQGGHQARGAFQGTAGFMQTHDLLGHTGNAAQKKFNNMKTMRPRSDIPQGRDAFHSGSRPNFGQEVYQSTLTPTQSGINSMMTVGHGFSPKTEQKTLDPALLQPGIDRSGETQNDHGPNQQMYTQNGFPGLYGQSGGNNLFHQGQSRPSGENQLAWPYDSDGKSRRPREMGGRESISFQNSFGGMASDGFGQVSNIPVMSSDNHVVTGFEGPGNHGASFQTALFGSPDAVEVGDNPNSYSINGQPQAGVSINGFAAPAGLQLNGLSVRGQGNVPNTFVRN</sequence>
<keyword evidence="3" id="KW-0539">Nucleus</keyword>
<dbReference type="InterPro" id="IPR017930">
    <property type="entry name" value="Myb_dom"/>
</dbReference>
<evidence type="ECO:0000256" key="2">
    <source>
        <dbReference type="ARBA" id="ARBA00023163"/>
    </source>
</evidence>
<feature type="compositionally biased region" description="Polar residues" evidence="4">
    <location>
        <begin position="54"/>
        <end position="89"/>
    </location>
</feature>
<dbReference type="NCBIfam" id="TIGR01557">
    <property type="entry name" value="myb_SHAQKYF"/>
    <property type="match status" value="1"/>
</dbReference>
<feature type="region of interest" description="Disordered" evidence="4">
    <location>
        <begin position="1"/>
        <end position="172"/>
    </location>
</feature>
<keyword evidence="1" id="KW-0805">Transcription regulation</keyword>
<dbReference type="PANTHER" id="PTHR44042:SF15">
    <property type="entry name" value="DUPLICATED HOMEODOMAIN-LIKE SUPERFAMILY PROTEIN"/>
    <property type="match status" value="1"/>
</dbReference>
<dbReference type="STRING" id="2769.R7QM55"/>
<feature type="compositionally biased region" description="Polar residues" evidence="4">
    <location>
        <begin position="157"/>
        <end position="172"/>
    </location>
</feature>
<dbReference type="PROSITE" id="PS51294">
    <property type="entry name" value="HTH_MYB"/>
    <property type="match status" value="1"/>
</dbReference>
<proteinExistence type="predicted"/>
<feature type="compositionally biased region" description="Basic and acidic residues" evidence="4">
    <location>
        <begin position="783"/>
        <end position="795"/>
    </location>
</feature>
<dbReference type="PANTHER" id="PTHR44042">
    <property type="entry name" value="DUPLICATED HOMEODOMAIN-LIKE SUPERFAMILY PROTEIN-RELATED"/>
    <property type="match status" value="1"/>
</dbReference>
<dbReference type="Proteomes" id="UP000012073">
    <property type="component" value="Unassembled WGS sequence"/>
</dbReference>
<evidence type="ECO:0000256" key="4">
    <source>
        <dbReference type="SAM" id="MobiDB-lite"/>
    </source>
</evidence>
<dbReference type="InterPro" id="IPR009057">
    <property type="entry name" value="Homeodomain-like_sf"/>
</dbReference>
<dbReference type="OrthoDB" id="6034at2759"/>
<feature type="compositionally biased region" description="Polar residues" evidence="4">
    <location>
        <begin position="109"/>
        <end position="148"/>
    </location>
</feature>
<feature type="compositionally biased region" description="Low complexity" evidence="4">
    <location>
        <begin position="43"/>
        <end position="53"/>
    </location>
</feature>
<feature type="compositionally biased region" description="Polar residues" evidence="4">
    <location>
        <begin position="760"/>
        <end position="775"/>
    </location>
</feature>
<dbReference type="Gene3D" id="1.10.10.60">
    <property type="entry name" value="Homeodomain-like"/>
    <property type="match status" value="1"/>
</dbReference>
<feature type="compositionally biased region" description="Pro residues" evidence="4">
    <location>
        <begin position="1"/>
        <end position="12"/>
    </location>
</feature>
<dbReference type="CDD" id="cd00167">
    <property type="entry name" value="SANT"/>
    <property type="match status" value="1"/>
</dbReference>
<evidence type="ECO:0000313" key="9">
    <source>
        <dbReference type="Proteomes" id="UP000012073"/>
    </source>
</evidence>
<accession>R7QM55</accession>
<dbReference type="RefSeq" id="XP_005709876.1">
    <property type="nucleotide sequence ID" value="XM_005709819.1"/>
</dbReference>
<evidence type="ECO:0000259" key="5">
    <source>
        <dbReference type="PROSITE" id="PS50090"/>
    </source>
</evidence>
<dbReference type="SUPFAM" id="SSF46689">
    <property type="entry name" value="Homeodomain-like"/>
    <property type="match status" value="1"/>
</dbReference>
<feature type="domain" description="HTH myb-type" evidence="7">
    <location>
        <begin position="444"/>
        <end position="491"/>
    </location>
</feature>
<keyword evidence="2" id="KW-0804">Transcription</keyword>
<feature type="compositionally biased region" description="Low complexity" evidence="4">
    <location>
        <begin position="13"/>
        <end position="35"/>
    </location>
</feature>
<feature type="region of interest" description="Disordered" evidence="4">
    <location>
        <begin position="725"/>
        <end position="799"/>
    </location>
</feature>
<keyword evidence="9" id="KW-1185">Reference proteome</keyword>
<dbReference type="GeneID" id="17317597"/>